<dbReference type="Proteomes" id="UP000828390">
    <property type="component" value="Unassembled WGS sequence"/>
</dbReference>
<reference evidence="1" key="1">
    <citation type="journal article" date="2019" name="bioRxiv">
        <title>The Genome of the Zebra Mussel, Dreissena polymorpha: A Resource for Invasive Species Research.</title>
        <authorList>
            <person name="McCartney M.A."/>
            <person name="Auch B."/>
            <person name="Kono T."/>
            <person name="Mallez S."/>
            <person name="Zhang Y."/>
            <person name="Obille A."/>
            <person name="Becker A."/>
            <person name="Abrahante J.E."/>
            <person name="Garbe J."/>
            <person name="Badalamenti J.P."/>
            <person name="Herman A."/>
            <person name="Mangelson H."/>
            <person name="Liachko I."/>
            <person name="Sullivan S."/>
            <person name="Sone E.D."/>
            <person name="Koren S."/>
            <person name="Silverstein K.A.T."/>
            <person name="Beckman K.B."/>
            <person name="Gohl D.M."/>
        </authorList>
    </citation>
    <scope>NUCLEOTIDE SEQUENCE</scope>
    <source>
        <strain evidence="1">Duluth1</strain>
        <tissue evidence="1">Whole animal</tissue>
    </source>
</reference>
<proteinExistence type="predicted"/>
<sequence length="134" mass="15560">MYSNTRLAEQFDVNVKNVWLDVCDRLNATIPELDRLKALSDIIETVSTKCMEKADADVQIITSSYDVNEEEMNNLLDLRRKCGQTRRKIEDVVLEIADPLWKNENVETLIQADNTNETIHLYVDLLKMRLRFVG</sequence>
<dbReference type="EMBL" id="JAIWYP010000001">
    <property type="protein sequence ID" value="KAH3893746.1"/>
    <property type="molecule type" value="Genomic_DNA"/>
</dbReference>
<gene>
    <name evidence="1" type="ORF">DPMN_017896</name>
</gene>
<comment type="caution">
    <text evidence="1">The sequence shown here is derived from an EMBL/GenBank/DDBJ whole genome shotgun (WGS) entry which is preliminary data.</text>
</comment>
<keyword evidence="2" id="KW-1185">Reference proteome</keyword>
<reference evidence="1" key="2">
    <citation type="submission" date="2020-11" db="EMBL/GenBank/DDBJ databases">
        <authorList>
            <person name="McCartney M.A."/>
            <person name="Auch B."/>
            <person name="Kono T."/>
            <person name="Mallez S."/>
            <person name="Becker A."/>
            <person name="Gohl D.M."/>
            <person name="Silverstein K.A.T."/>
            <person name="Koren S."/>
            <person name="Bechman K.B."/>
            <person name="Herman A."/>
            <person name="Abrahante J.E."/>
            <person name="Garbe J."/>
        </authorList>
    </citation>
    <scope>NUCLEOTIDE SEQUENCE</scope>
    <source>
        <strain evidence="1">Duluth1</strain>
        <tissue evidence="1">Whole animal</tissue>
    </source>
</reference>
<protein>
    <submittedName>
        <fullName evidence="1">Uncharacterized protein</fullName>
    </submittedName>
</protein>
<name>A0A9D4S6U1_DREPO</name>
<organism evidence="1 2">
    <name type="scientific">Dreissena polymorpha</name>
    <name type="common">Zebra mussel</name>
    <name type="synonym">Mytilus polymorpha</name>
    <dbReference type="NCBI Taxonomy" id="45954"/>
    <lineage>
        <taxon>Eukaryota</taxon>
        <taxon>Metazoa</taxon>
        <taxon>Spiralia</taxon>
        <taxon>Lophotrochozoa</taxon>
        <taxon>Mollusca</taxon>
        <taxon>Bivalvia</taxon>
        <taxon>Autobranchia</taxon>
        <taxon>Heteroconchia</taxon>
        <taxon>Euheterodonta</taxon>
        <taxon>Imparidentia</taxon>
        <taxon>Neoheterodontei</taxon>
        <taxon>Myida</taxon>
        <taxon>Dreissenoidea</taxon>
        <taxon>Dreissenidae</taxon>
        <taxon>Dreissena</taxon>
    </lineage>
</organism>
<accession>A0A9D4S6U1</accession>
<evidence type="ECO:0000313" key="2">
    <source>
        <dbReference type="Proteomes" id="UP000828390"/>
    </source>
</evidence>
<dbReference type="AlphaFoldDB" id="A0A9D4S6U1"/>
<evidence type="ECO:0000313" key="1">
    <source>
        <dbReference type="EMBL" id="KAH3893746.1"/>
    </source>
</evidence>